<dbReference type="HOGENOM" id="CLU_1330065_0_0_9"/>
<accession>E7G6Z6</accession>
<dbReference type="PROSITE" id="PS50977">
    <property type="entry name" value="HTH_TETR_2"/>
    <property type="match status" value="1"/>
</dbReference>
<dbReference type="GO" id="GO:0003677">
    <property type="term" value="F:DNA binding"/>
    <property type="evidence" value="ECO:0007669"/>
    <property type="project" value="UniProtKB-UniRule"/>
</dbReference>
<proteinExistence type="predicted"/>
<sequence>MPKSPERCQEIRQEMRSKILHESMLYFAKNGFSGTKISDLSQYIGIAQGTIYVYFQSKEDLFQEIFSIVNNHQDINDMKCLTYLPISAKQKILQLSHSLMQRLEQDESYAAKITLNTQMMFEKNDFRSRDTTYQSELYKYVAKIIKQGQKEKTVVTGSAMKLADYYWGVIYLYALKKLFTTKYEMISANDLARILLKDETKKGSEI</sequence>
<comment type="caution">
    <text evidence="6">The sequence shown here is derived from an EMBL/GenBank/DDBJ whole genome shotgun (WGS) entry which is preliminary data.</text>
</comment>
<evidence type="ECO:0000256" key="4">
    <source>
        <dbReference type="PROSITE-ProRule" id="PRU00335"/>
    </source>
</evidence>
<dbReference type="RefSeq" id="WP_008787650.1">
    <property type="nucleotide sequence ID" value="NZ_AKCB01000001.1"/>
</dbReference>
<dbReference type="InterPro" id="IPR001647">
    <property type="entry name" value="HTH_TetR"/>
</dbReference>
<keyword evidence="3" id="KW-0804">Transcription</keyword>
<dbReference type="STRING" id="100884.GCA_000269565_01178"/>
<evidence type="ECO:0000259" key="5">
    <source>
        <dbReference type="PROSITE" id="PS50977"/>
    </source>
</evidence>
<dbReference type="GeneID" id="78229059"/>
<keyword evidence="1" id="KW-0805">Transcription regulation</keyword>
<evidence type="ECO:0000256" key="1">
    <source>
        <dbReference type="ARBA" id="ARBA00023015"/>
    </source>
</evidence>
<dbReference type="PRINTS" id="PR00455">
    <property type="entry name" value="HTHTETR"/>
</dbReference>
<dbReference type="EMBL" id="ADKX01000007">
    <property type="protein sequence ID" value="EFW06302.1"/>
    <property type="molecule type" value="Genomic_DNA"/>
</dbReference>
<dbReference type="PANTHER" id="PTHR47506:SF1">
    <property type="entry name" value="HTH-TYPE TRANSCRIPTIONAL REGULATOR YJDC"/>
    <property type="match status" value="1"/>
</dbReference>
<name>E7G6Z6_9FIRM</name>
<evidence type="ECO:0000313" key="7">
    <source>
        <dbReference type="Proteomes" id="UP000003157"/>
    </source>
</evidence>
<dbReference type="Gene3D" id="1.10.357.10">
    <property type="entry name" value="Tetracycline Repressor, domain 2"/>
    <property type="match status" value="1"/>
</dbReference>
<feature type="domain" description="HTH tetR-type" evidence="5">
    <location>
        <begin position="13"/>
        <end position="73"/>
    </location>
</feature>
<protein>
    <recommendedName>
        <fullName evidence="5">HTH tetR-type domain-containing protein</fullName>
    </recommendedName>
</protein>
<keyword evidence="7" id="KW-1185">Reference proteome</keyword>
<organism evidence="6 7">
    <name type="scientific">Coprobacillus cateniformis</name>
    <dbReference type="NCBI Taxonomy" id="100884"/>
    <lineage>
        <taxon>Bacteria</taxon>
        <taxon>Bacillati</taxon>
        <taxon>Bacillota</taxon>
        <taxon>Erysipelotrichia</taxon>
        <taxon>Erysipelotrichales</taxon>
        <taxon>Coprobacillaceae</taxon>
        <taxon>Coprobacillus</taxon>
    </lineage>
</organism>
<dbReference type="PANTHER" id="PTHR47506">
    <property type="entry name" value="TRANSCRIPTIONAL REGULATORY PROTEIN"/>
    <property type="match status" value="1"/>
</dbReference>
<dbReference type="AlphaFoldDB" id="E7G6Z6"/>
<keyword evidence="2 4" id="KW-0238">DNA-binding</keyword>
<evidence type="ECO:0000313" key="6">
    <source>
        <dbReference type="EMBL" id="EFW06302.1"/>
    </source>
</evidence>
<dbReference type="SUPFAM" id="SSF46689">
    <property type="entry name" value="Homeodomain-like"/>
    <property type="match status" value="1"/>
</dbReference>
<dbReference type="Proteomes" id="UP000003157">
    <property type="component" value="Unassembled WGS sequence"/>
</dbReference>
<dbReference type="OrthoDB" id="494991at2"/>
<evidence type="ECO:0000256" key="3">
    <source>
        <dbReference type="ARBA" id="ARBA00023163"/>
    </source>
</evidence>
<gene>
    <name evidence="6" type="ORF">HMPREF9488_00534</name>
</gene>
<dbReference type="InterPro" id="IPR009057">
    <property type="entry name" value="Homeodomain-like_sf"/>
</dbReference>
<reference evidence="6 7" key="1">
    <citation type="submission" date="2010-12" db="EMBL/GenBank/DDBJ databases">
        <title>The Genome Sequence of Coprobacillus sp. strain 29_1.</title>
        <authorList>
            <consortium name="The Broad Institute Genome Sequencing Platform"/>
            <person name="Earl A."/>
            <person name="Ward D."/>
            <person name="Feldgarden M."/>
            <person name="Gevers D."/>
            <person name="Daigneault M."/>
            <person name="Sibley C.D."/>
            <person name="White A."/>
            <person name="Strauss J."/>
            <person name="Allen-Vercoe E."/>
            <person name="Young S.K."/>
            <person name="Zeng Q."/>
            <person name="Gargeya S."/>
            <person name="Fitzgerald M."/>
            <person name="Haas B."/>
            <person name="Abouelleil A."/>
            <person name="Alvarado L."/>
            <person name="Arachchi H.M."/>
            <person name="Berlin A."/>
            <person name="Brown A."/>
            <person name="Chapman S.B."/>
            <person name="Chen Z."/>
            <person name="Dunbar C."/>
            <person name="Freedman E."/>
            <person name="Gearin G."/>
            <person name="Gellesch M."/>
            <person name="Goldberg J."/>
            <person name="Griggs A."/>
            <person name="Gujja S."/>
            <person name="Heilman E."/>
            <person name="Heiman D."/>
            <person name="Howarth C."/>
            <person name="Larson L."/>
            <person name="Lui A."/>
            <person name="MacDonald P.J.P."/>
            <person name="Mehta T."/>
            <person name="Montmayeur A."/>
            <person name="Murphy C."/>
            <person name="Neiman D."/>
            <person name="Pearson M."/>
            <person name="Priest M."/>
            <person name="Roberts A."/>
            <person name="Saif S."/>
            <person name="Shea T."/>
            <person name="Shenoy N."/>
            <person name="Sisk P."/>
            <person name="Stolte C."/>
            <person name="Sykes S."/>
            <person name="White J."/>
            <person name="Yandava C."/>
            <person name="Nusbaum C."/>
            <person name="Birren B."/>
        </authorList>
    </citation>
    <scope>NUCLEOTIDE SEQUENCE [LARGE SCALE GENOMIC DNA]</scope>
    <source>
        <strain evidence="6 7">29_1</strain>
    </source>
</reference>
<dbReference type="Pfam" id="PF00440">
    <property type="entry name" value="TetR_N"/>
    <property type="match status" value="1"/>
</dbReference>
<feature type="DNA-binding region" description="H-T-H motif" evidence="4">
    <location>
        <begin position="36"/>
        <end position="55"/>
    </location>
</feature>
<evidence type="ECO:0000256" key="2">
    <source>
        <dbReference type="ARBA" id="ARBA00023125"/>
    </source>
</evidence>
<dbReference type="eggNOG" id="COG1309">
    <property type="taxonomic scope" value="Bacteria"/>
</dbReference>